<dbReference type="EMBL" id="JAKGCU010000028">
    <property type="protein sequence ID" value="MCF3940910.1"/>
    <property type="molecule type" value="Genomic_DNA"/>
</dbReference>
<evidence type="ECO:0000256" key="1">
    <source>
        <dbReference type="SAM" id="MobiDB-lite"/>
    </source>
</evidence>
<dbReference type="Proteomes" id="UP001108089">
    <property type="component" value="Unassembled WGS sequence"/>
</dbReference>
<reference evidence="2" key="1">
    <citation type="submission" date="2022-01" db="EMBL/GenBank/DDBJ databases">
        <title>Gordonia xiamenensis sp. nov., isolated from surface seawater in Xiamen.</title>
        <authorList>
            <person name="He Y.F."/>
        </authorList>
    </citation>
    <scope>NUCLEOTIDE SEQUENCE</scope>
    <source>
        <strain evidence="2">GW1C4-4</strain>
    </source>
</reference>
<feature type="region of interest" description="Disordered" evidence="1">
    <location>
        <begin position="1"/>
        <end position="21"/>
    </location>
</feature>
<evidence type="ECO:0008006" key="4">
    <source>
        <dbReference type="Google" id="ProtNLM"/>
    </source>
</evidence>
<gene>
    <name evidence="2" type="ORF">L1892_21285</name>
</gene>
<keyword evidence="3" id="KW-1185">Reference proteome</keyword>
<organism evidence="2 3">
    <name type="scientific">Gordonia tangerina</name>
    <dbReference type="NCBI Taxonomy" id="2911060"/>
    <lineage>
        <taxon>Bacteria</taxon>
        <taxon>Bacillati</taxon>
        <taxon>Actinomycetota</taxon>
        <taxon>Actinomycetes</taxon>
        <taxon>Mycobacteriales</taxon>
        <taxon>Gordoniaceae</taxon>
        <taxon>Gordonia</taxon>
    </lineage>
</organism>
<evidence type="ECO:0000313" key="2">
    <source>
        <dbReference type="EMBL" id="MCF3940910.1"/>
    </source>
</evidence>
<accession>A0ABS9DNW0</accession>
<proteinExistence type="predicted"/>
<name>A0ABS9DNW0_9ACTN</name>
<protein>
    <recommendedName>
        <fullName evidence="4">DNA-binding protein</fullName>
    </recommendedName>
</protein>
<dbReference type="RefSeq" id="WP_235725807.1">
    <property type="nucleotide sequence ID" value="NZ_JAKGCU010000028.1"/>
</dbReference>
<comment type="caution">
    <text evidence="2">The sequence shown here is derived from an EMBL/GenBank/DDBJ whole genome shotgun (WGS) entry which is preliminary data.</text>
</comment>
<evidence type="ECO:0000313" key="3">
    <source>
        <dbReference type="Proteomes" id="UP001108089"/>
    </source>
</evidence>
<sequence length="72" mass="7886">MTTVDNPVPQPASIPNLNDWKETGDKIRASRSTVFGLWHSGALGSVKVRKRRFSTDQQIADFIDRQSTGGAA</sequence>